<proteinExistence type="predicted"/>
<evidence type="ECO:0000313" key="2">
    <source>
        <dbReference type="Proteomes" id="UP001180754"/>
    </source>
</evidence>
<dbReference type="EMBL" id="JAVRFD010000077">
    <property type="protein sequence ID" value="MDT0550355.1"/>
    <property type="molecule type" value="Genomic_DNA"/>
</dbReference>
<protein>
    <recommendedName>
        <fullName evidence="3">TetR family transcriptional regulator</fullName>
    </recommendedName>
</protein>
<dbReference type="RefSeq" id="WP_311730934.1">
    <property type="nucleotide sequence ID" value="NZ_JAVRFD010000077.1"/>
</dbReference>
<name>A0ABU2XWQ0_9ACTN</name>
<sequence>LLLHGYLVHQLSRRRTPKGKLEAWITGVLAQVADPSLAETSRAILGNVNQIPTGSSEVQDVGLRRVSDLLIEPLVQSGSTDPDWDAGAISSLVMAMTNQYVADGRLPSRAEIERTRRFCLRGAGIAPGRTP</sequence>
<evidence type="ECO:0008006" key="3">
    <source>
        <dbReference type="Google" id="ProtNLM"/>
    </source>
</evidence>
<organism evidence="1 2">
    <name type="scientific">Streptomyces lonegramiae</name>
    <dbReference type="NCBI Taxonomy" id="3075524"/>
    <lineage>
        <taxon>Bacteria</taxon>
        <taxon>Bacillati</taxon>
        <taxon>Actinomycetota</taxon>
        <taxon>Actinomycetes</taxon>
        <taxon>Kitasatosporales</taxon>
        <taxon>Streptomycetaceae</taxon>
        <taxon>Streptomyces</taxon>
    </lineage>
</organism>
<evidence type="ECO:0000313" key="1">
    <source>
        <dbReference type="EMBL" id="MDT0550355.1"/>
    </source>
</evidence>
<accession>A0ABU2XWQ0</accession>
<gene>
    <name evidence="1" type="ORF">RND15_48140</name>
</gene>
<dbReference type="Proteomes" id="UP001180754">
    <property type="component" value="Unassembled WGS sequence"/>
</dbReference>
<keyword evidence="2" id="KW-1185">Reference proteome</keyword>
<comment type="caution">
    <text evidence="1">The sequence shown here is derived from an EMBL/GenBank/DDBJ whole genome shotgun (WGS) entry which is preliminary data.</text>
</comment>
<feature type="non-terminal residue" evidence="1">
    <location>
        <position position="1"/>
    </location>
</feature>
<reference evidence="1" key="1">
    <citation type="submission" date="2024-05" db="EMBL/GenBank/DDBJ databases">
        <title>30 novel species of actinomycetes from the DSMZ collection.</title>
        <authorList>
            <person name="Nouioui I."/>
        </authorList>
    </citation>
    <scope>NUCLEOTIDE SEQUENCE</scope>
    <source>
        <strain evidence="1">DSM 41529</strain>
    </source>
</reference>